<dbReference type="AlphaFoldDB" id="A0A840YQZ2"/>
<name>A0A840YQZ2_9SPHN</name>
<evidence type="ECO:0000256" key="1">
    <source>
        <dbReference type="SAM" id="MobiDB-lite"/>
    </source>
</evidence>
<dbReference type="Proteomes" id="UP000527143">
    <property type="component" value="Unassembled WGS sequence"/>
</dbReference>
<accession>A0A840YQZ2</accession>
<comment type="caution">
    <text evidence="2">The sequence shown here is derived from an EMBL/GenBank/DDBJ whole genome shotgun (WGS) entry which is preliminary data.</text>
</comment>
<feature type="region of interest" description="Disordered" evidence="1">
    <location>
        <begin position="919"/>
        <end position="946"/>
    </location>
</feature>
<dbReference type="EMBL" id="JACIJF010000005">
    <property type="protein sequence ID" value="MBB5711033.1"/>
    <property type="molecule type" value="Genomic_DNA"/>
</dbReference>
<dbReference type="InterPro" id="IPR021730">
    <property type="entry name" value="YdbH"/>
</dbReference>
<dbReference type="RefSeq" id="WP_184087482.1">
    <property type="nucleotide sequence ID" value="NZ_JACIJF010000005.1"/>
</dbReference>
<evidence type="ECO:0000313" key="2">
    <source>
        <dbReference type="EMBL" id="MBB5711033.1"/>
    </source>
</evidence>
<gene>
    <name evidence="2" type="ORF">FHT02_002273</name>
</gene>
<dbReference type="Pfam" id="PF11739">
    <property type="entry name" value="YdbH-like"/>
    <property type="match status" value="1"/>
</dbReference>
<evidence type="ECO:0000313" key="3">
    <source>
        <dbReference type="Proteomes" id="UP000527143"/>
    </source>
</evidence>
<keyword evidence="3" id="KW-1185">Reference proteome</keyword>
<reference evidence="2 3" key="1">
    <citation type="submission" date="2020-08" db="EMBL/GenBank/DDBJ databases">
        <title>Genomic Encyclopedia of Type Strains, Phase IV (KMG-IV): sequencing the most valuable type-strain genomes for metagenomic binning, comparative biology and taxonomic classification.</title>
        <authorList>
            <person name="Goeker M."/>
        </authorList>
    </citation>
    <scope>NUCLEOTIDE SEQUENCE [LARGE SCALE GENOMIC DNA]</scope>
    <source>
        <strain evidence="2 3">DSM 26736</strain>
    </source>
</reference>
<protein>
    <recommendedName>
        <fullName evidence="4">Dicarboxylate transport</fullName>
    </recommendedName>
</protein>
<evidence type="ECO:0008006" key="4">
    <source>
        <dbReference type="Google" id="ProtNLM"/>
    </source>
</evidence>
<organism evidence="2 3">
    <name type="scientific">Sphingomonas xinjiangensis</name>
    <dbReference type="NCBI Taxonomy" id="643568"/>
    <lineage>
        <taxon>Bacteria</taxon>
        <taxon>Pseudomonadati</taxon>
        <taxon>Pseudomonadota</taxon>
        <taxon>Alphaproteobacteria</taxon>
        <taxon>Sphingomonadales</taxon>
        <taxon>Sphingomonadaceae</taxon>
        <taxon>Sphingomonas</taxon>
    </lineage>
</organism>
<proteinExistence type="predicted"/>
<sequence length="946" mass="98271">MLAIRAGQVRLRGRVVGGRVSLGAIDRLMPPPSGKPFSLPALIVDVADAQVLLQTPAGTMRLAVAGKGMLSDGFKGVVQANAPRLAMAGCVMLRAEGRLAVQVRMSQFGLTGPVAIANAQCGLTGVRAARIEVQAQLSEALDRWRGTVDVQAQAILQPELRIAALDGGASFEGGANATQGRIALRSGGFDVRGNRGSIAAVAGAYRVGGSGVSFTGQAQLGSVSLMPSLRRDVERLDRRVSAGPLQPIVAALARSAAAAMRNFDASGDLSMAYRQGAGALTLSSARVRAASGGQADFNGKARIGLDGPASTVRAAGTLATRGGGLPQATLRFFQERDQIRGSGAIAPYAAGGARLSLADLTFQLGSGSGAVSALADFTGGTSQGRVEQLRLPLSAVWAPGSLSVNTRCFDAAFDRLAVGGLVLGPHRLAACPEGGAMVRLEQGRMSGGVRLQQPRLAGMLGASALRFEAQQARFDLRRQRLAVAGAALRLGPGGDTRMNVAALSGVFGGTPHGMFSGLSGQIGAVPLLVSAGSGDWQLKGGALALAGGLEVRDTATSARFHPLATQNAQVRVSGGEVRASATLNTLQGGVKVADVRIGHALNSGTGSAEIRVDQLRFAERGLQPGDLTPLTFGVIAEVNGAVSGQGRIAWSRDGVTSSGTFGTDGIDLAAVFGPLRGLATTLNFTDLLGMRTAAGQMATVAEINPGVPVTDGILRFQILDSQRVQVEGGRWPFAGGELVLKPTLLDFSESVERRLTFRVIGADAALFLKEMEFDNISATGTFDGTLPMVFDAQGGRIEGGKLEARAGGSIAYAGEVSRHDLGFWGNMAFQALRSLNYRSLSIGMNGPLAGDMVTDIRFAGVSQGKGTKSNFVIRRLARLPFIFNIRISAPFQQLLSSVQSWYDPSRLIERNLPALLDEQSRAAADGAAQPPVQAPDSQSMRQKERK</sequence>